<sequence>MLSVKYRSARASLRAAISRRLLRFVLQGRDARALPPHVLIPGDEVSGEILVAGIHEGALLEPLFGHFLAAQSARFAGSVALDVGANIGNHALFFSRFFARVIAVEPNPVTLHVLRANAALSGADIRVLPMGFADQDASLQFYSNRAGNLGASGFAFAGGPTDAANGELIECPVRRGDEVLSELNAGRIGFVKFDVEGAELSAMRGLSATLQRDQPLVIFECLKAGGAEGGNAIFAHLRSLGYDRFYVVESSVGSAKRSLGAWLGRLLHGETVRLRRVEAAREGEPWLMVLAVPQGIALEAA</sequence>
<dbReference type="RefSeq" id="WP_345921486.1">
    <property type="nucleotide sequence ID" value="NZ_JBDIVE010000018.1"/>
</dbReference>
<comment type="caution">
    <text evidence="2">The sequence shown here is derived from an EMBL/GenBank/DDBJ whole genome shotgun (WGS) entry which is preliminary data.</text>
</comment>
<organism evidence="2 3">
    <name type="scientific">Uliginosibacterium sediminicola</name>
    <dbReference type="NCBI Taxonomy" id="2024550"/>
    <lineage>
        <taxon>Bacteria</taxon>
        <taxon>Pseudomonadati</taxon>
        <taxon>Pseudomonadota</taxon>
        <taxon>Betaproteobacteria</taxon>
        <taxon>Rhodocyclales</taxon>
        <taxon>Zoogloeaceae</taxon>
        <taxon>Uliginosibacterium</taxon>
    </lineage>
</organism>
<protein>
    <submittedName>
        <fullName evidence="2">FkbM family methyltransferase</fullName>
    </submittedName>
</protein>
<evidence type="ECO:0000313" key="2">
    <source>
        <dbReference type="EMBL" id="MEN3070708.1"/>
    </source>
</evidence>
<dbReference type="InterPro" id="IPR052514">
    <property type="entry name" value="SAM-dependent_MTase"/>
</dbReference>
<dbReference type="InterPro" id="IPR029063">
    <property type="entry name" value="SAM-dependent_MTases_sf"/>
</dbReference>
<name>A0ABU9Z488_9RHOO</name>
<feature type="domain" description="Methyltransferase FkbM" evidence="1">
    <location>
        <begin position="82"/>
        <end position="242"/>
    </location>
</feature>
<gene>
    <name evidence="2" type="ORF">ABDB84_19650</name>
</gene>
<dbReference type="PANTHER" id="PTHR34203:SF15">
    <property type="entry name" value="SLL1173 PROTEIN"/>
    <property type="match status" value="1"/>
</dbReference>
<keyword evidence="2" id="KW-0808">Transferase</keyword>
<dbReference type="NCBIfam" id="TIGR01444">
    <property type="entry name" value="fkbM_fam"/>
    <property type="match status" value="1"/>
</dbReference>
<reference evidence="2 3" key="1">
    <citation type="journal article" date="2018" name="Int. J. Syst. Evol. Microbiol.">
        <title>Uliginosibacterium sediminicola sp. nov., isolated from freshwater sediment.</title>
        <authorList>
            <person name="Hwang W.M."/>
            <person name="Kim S.M."/>
            <person name="Kang K."/>
            <person name="Ahn T.Y."/>
        </authorList>
    </citation>
    <scope>NUCLEOTIDE SEQUENCE [LARGE SCALE GENOMIC DNA]</scope>
    <source>
        <strain evidence="2 3">M1-21</strain>
    </source>
</reference>
<keyword evidence="3" id="KW-1185">Reference proteome</keyword>
<accession>A0ABU9Z488</accession>
<dbReference type="InterPro" id="IPR006342">
    <property type="entry name" value="FkbM_mtfrase"/>
</dbReference>
<dbReference type="Proteomes" id="UP001410394">
    <property type="component" value="Unassembled WGS sequence"/>
</dbReference>
<dbReference type="GO" id="GO:0008168">
    <property type="term" value="F:methyltransferase activity"/>
    <property type="evidence" value="ECO:0007669"/>
    <property type="project" value="UniProtKB-KW"/>
</dbReference>
<dbReference type="SUPFAM" id="SSF53335">
    <property type="entry name" value="S-adenosyl-L-methionine-dependent methyltransferases"/>
    <property type="match status" value="1"/>
</dbReference>
<dbReference type="Pfam" id="PF05050">
    <property type="entry name" value="Methyltransf_21"/>
    <property type="match status" value="1"/>
</dbReference>
<evidence type="ECO:0000313" key="3">
    <source>
        <dbReference type="Proteomes" id="UP001410394"/>
    </source>
</evidence>
<dbReference type="EMBL" id="JBDIVE010000018">
    <property type="protein sequence ID" value="MEN3070708.1"/>
    <property type="molecule type" value="Genomic_DNA"/>
</dbReference>
<dbReference type="GO" id="GO:0032259">
    <property type="term" value="P:methylation"/>
    <property type="evidence" value="ECO:0007669"/>
    <property type="project" value="UniProtKB-KW"/>
</dbReference>
<keyword evidence="2" id="KW-0489">Methyltransferase</keyword>
<dbReference type="Gene3D" id="3.40.50.150">
    <property type="entry name" value="Vaccinia Virus protein VP39"/>
    <property type="match status" value="1"/>
</dbReference>
<dbReference type="PANTHER" id="PTHR34203">
    <property type="entry name" value="METHYLTRANSFERASE, FKBM FAMILY PROTEIN"/>
    <property type="match status" value="1"/>
</dbReference>
<evidence type="ECO:0000259" key="1">
    <source>
        <dbReference type="Pfam" id="PF05050"/>
    </source>
</evidence>
<proteinExistence type="predicted"/>